<evidence type="ECO:0000256" key="6">
    <source>
        <dbReference type="ARBA" id="ARBA00023136"/>
    </source>
</evidence>
<keyword evidence="3" id="KW-1003">Cell membrane</keyword>
<dbReference type="KEGG" id="rfs:C1I64_18300"/>
<comment type="similarity">
    <text evidence="7">Belongs to the binding-protein-dependent transport system permease family.</text>
</comment>
<dbReference type="PROSITE" id="PS50928">
    <property type="entry name" value="ABC_TM1"/>
    <property type="match status" value="1"/>
</dbReference>
<gene>
    <name evidence="10" type="ORF">C1I64_18300</name>
</gene>
<reference evidence="10 11" key="1">
    <citation type="submission" date="2018-03" db="EMBL/GenBank/DDBJ databases">
        <title>Bacteriophage NCPPB3778 and a type I-E CRISPR drive the evolution of the US Biological Select Agent, Rathayibacter toxicus.</title>
        <authorList>
            <person name="Davis E.W.II."/>
            <person name="Tabima J.F."/>
            <person name="Weisberg A.J."/>
            <person name="Dantas Lopes L."/>
            <person name="Wiseman M.S."/>
            <person name="Wiseman M.S."/>
            <person name="Pupko T."/>
            <person name="Belcher M.S."/>
            <person name="Sechler A.J."/>
            <person name="Tancos M.A."/>
            <person name="Schroeder B.K."/>
            <person name="Murray T.D."/>
            <person name="Luster D.G."/>
            <person name="Schneider W.L."/>
            <person name="Rogers E."/>
            <person name="Andreote F.D."/>
            <person name="Grunwald N.J."/>
            <person name="Putnam M.L."/>
            <person name="Chang J.H."/>
        </authorList>
    </citation>
    <scope>NUCLEOTIDE SEQUENCE [LARGE SCALE GENOMIC DNA]</scope>
    <source>
        <strain evidence="10 11">DSM 15932</strain>
    </source>
</reference>
<feature type="transmembrane region" description="Helical" evidence="7">
    <location>
        <begin position="135"/>
        <end position="155"/>
    </location>
</feature>
<evidence type="ECO:0000259" key="9">
    <source>
        <dbReference type="PROSITE" id="PS50928"/>
    </source>
</evidence>
<feature type="transmembrane region" description="Helical" evidence="7">
    <location>
        <begin position="297"/>
        <end position="316"/>
    </location>
</feature>
<evidence type="ECO:0000313" key="10">
    <source>
        <dbReference type="EMBL" id="AZZ54416.1"/>
    </source>
</evidence>
<dbReference type="InterPro" id="IPR051393">
    <property type="entry name" value="ABC_transporter_permease"/>
</dbReference>
<dbReference type="RefSeq" id="WP_127888197.1">
    <property type="nucleotide sequence ID" value="NZ_CP028137.1"/>
</dbReference>
<evidence type="ECO:0000256" key="8">
    <source>
        <dbReference type="SAM" id="MobiDB-lite"/>
    </source>
</evidence>
<feature type="transmembrane region" description="Helical" evidence="7">
    <location>
        <begin position="186"/>
        <end position="211"/>
    </location>
</feature>
<dbReference type="Proteomes" id="UP000285317">
    <property type="component" value="Chromosome"/>
</dbReference>
<dbReference type="AlphaFoldDB" id="A0A3Q9V0V0"/>
<feature type="transmembrane region" description="Helical" evidence="7">
    <location>
        <begin position="102"/>
        <end position="123"/>
    </location>
</feature>
<evidence type="ECO:0000256" key="4">
    <source>
        <dbReference type="ARBA" id="ARBA00022692"/>
    </source>
</evidence>
<accession>A0A3Q9V0V0</accession>
<feature type="region of interest" description="Disordered" evidence="8">
    <location>
        <begin position="1"/>
        <end position="23"/>
    </location>
</feature>
<dbReference type="GO" id="GO:0055085">
    <property type="term" value="P:transmembrane transport"/>
    <property type="evidence" value="ECO:0007669"/>
    <property type="project" value="InterPro"/>
</dbReference>
<organism evidence="10 11">
    <name type="scientific">Rathayibacter festucae DSM 15932</name>
    <dbReference type="NCBI Taxonomy" id="1328866"/>
    <lineage>
        <taxon>Bacteria</taxon>
        <taxon>Bacillati</taxon>
        <taxon>Actinomycetota</taxon>
        <taxon>Actinomycetes</taxon>
        <taxon>Micrococcales</taxon>
        <taxon>Microbacteriaceae</taxon>
        <taxon>Rathayibacter</taxon>
    </lineage>
</organism>
<dbReference type="GO" id="GO:0005886">
    <property type="term" value="C:plasma membrane"/>
    <property type="evidence" value="ECO:0007669"/>
    <property type="project" value="UniProtKB-SubCell"/>
</dbReference>
<dbReference type="InterPro" id="IPR006311">
    <property type="entry name" value="TAT_signal"/>
</dbReference>
<evidence type="ECO:0000313" key="11">
    <source>
        <dbReference type="Proteomes" id="UP000285317"/>
    </source>
</evidence>
<dbReference type="PANTHER" id="PTHR30193">
    <property type="entry name" value="ABC TRANSPORTER PERMEASE PROTEIN"/>
    <property type="match status" value="1"/>
</dbReference>
<keyword evidence="4 7" id="KW-0812">Transmembrane</keyword>
<evidence type="ECO:0000256" key="5">
    <source>
        <dbReference type="ARBA" id="ARBA00022989"/>
    </source>
</evidence>
<sequence>MTTSTPARPRQSAPEQPRRKHPRRRALARFGGTGFLAALPFLAPALAAYLVFVVGPSLESVRLSFFEWSGFQGAPQIFVGLQNYVRIFTQDPVFWTAFSNTLIWVVLSLFIPVGLGLVMALALNRPLFGRNAFRSLFYIPGVLAPIAIANMWRWMYNPNYGVGVNLAQLFDLPWLAEVQWLGDKNLALYSIFAAFVWQIAGTNMVLFLAGLQSVSPDHVEAARLDGANAWQVFRNVTIPALRPTTVIVVVLTIINSIKVFDLIVGMTGGGPAQQTQVLALWSFQQSFNNHEYGQGNAIATVLLVITLVIVVPYMVWTARQEKNS</sequence>
<dbReference type="PANTHER" id="PTHR30193:SF37">
    <property type="entry name" value="INNER MEMBRANE ABC TRANSPORTER PERMEASE PROTEIN YCJO"/>
    <property type="match status" value="1"/>
</dbReference>
<evidence type="ECO:0000256" key="3">
    <source>
        <dbReference type="ARBA" id="ARBA00022475"/>
    </source>
</evidence>
<comment type="subcellular location">
    <subcellularLocation>
        <location evidence="1 7">Cell membrane</location>
        <topology evidence="1 7">Multi-pass membrane protein</topology>
    </subcellularLocation>
</comment>
<keyword evidence="2 7" id="KW-0813">Transport</keyword>
<keyword evidence="6 7" id="KW-0472">Membrane</keyword>
<dbReference type="CDD" id="cd06261">
    <property type="entry name" value="TM_PBP2"/>
    <property type="match status" value="1"/>
</dbReference>
<protein>
    <submittedName>
        <fullName evidence="10">Sugar ABC transporter permease</fullName>
    </submittedName>
</protein>
<dbReference type="InterPro" id="IPR035906">
    <property type="entry name" value="MetI-like_sf"/>
</dbReference>
<dbReference type="PROSITE" id="PS51318">
    <property type="entry name" value="TAT"/>
    <property type="match status" value="1"/>
</dbReference>
<evidence type="ECO:0000256" key="7">
    <source>
        <dbReference type="RuleBase" id="RU363032"/>
    </source>
</evidence>
<proteinExistence type="inferred from homology"/>
<feature type="transmembrane region" description="Helical" evidence="7">
    <location>
        <begin position="232"/>
        <end position="254"/>
    </location>
</feature>
<dbReference type="SUPFAM" id="SSF161098">
    <property type="entry name" value="MetI-like"/>
    <property type="match status" value="1"/>
</dbReference>
<evidence type="ECO:0000256" key="1">
    <source>
        <dbReference type="ARBA" id="ARBA00004651"/>
    </source>
</evidence>
<feature type="domain" description="ABC transmembrane type-1" evidence="9">
    <location>
        <begin position="98"/>
        <end position="313"/>
    </location>
</feature>
<dbReference type="Pfam" id="PF00528">
    <property type="entry name" value="BPD_transp_1"/>
    <property type="match status" value="1"/>
</dbReference>
<dbReference type="InterPro" id="IPR000515">
    <property type="entry name" value="MetI-like"/>
</dbReference>
<name>A0A3Q9V0V0_9MICO</name>
<feature type="transmembrane region" description="Helical" evidence="7">
    <location>
        <begin position="26"/>
        <end position="52"/>
    </location>
</feature>
<keyword evidence="5 7" id="KW-1133">Transmembrane helix</keyword>
<evidence type="ECO:0000256" key="2">
    <source>
        <dbReference type="ARBA" id="ARBA00022448"/>
    </source>
</evidence>
<dbReference type="EMBL" id="CP028137">
    <property type="protein sequence ID" value="AZZ54416.1"/>
    <property type="molecule type" value="Genomic_DNA"/>
</dbReference>
<dbReference type="Gene3D" id="1.10.3720.10">
    <property type="entry name" value="MetI-like"/>
    <property type="match status" value="1"/>
</dbReference>